<evidence type="ECO:0000256" key="1">
    <source>
        <dbReference type="ARBA" id="ARBA00004496"/>
    </source>
</evidence>
<feature type="compositionally biased region" description="Basic and acidic residues" evidence="7">
    <location>
        <begin position="844"/>
        <end position="861"/>
    </location>
</feature>
<feature type="region of interest" description="Disordered" evidence="7">
    <location>
        <begin position="591"/>
        <end position="612"/>
    </location>
</feature>
<evidence type="ECO:0000256" key="5">
    <source>
        <dbReference type="ARBA" id="ARBA00022490"/>
    </source>
</evidence>
<feature type="compositionally biased region" description="Polar residues" evidence="7">
    <location>
        <begin position="186"/>
        <end position="237"/>
    </location>
</feature>
<evidence type="ECO:0000256" key="2">
    <source>
        <dbReference type="ARBA" id="ARBA00007112"/>
    </source>
</evidence>
<dbReference type="Pfam" id="PF13945">
    <property type="entry name" value="NST1"/>
    <property type="match status" value="1"/>
</dbReference>
<reference evidence="8" key="1">
    <citation type="submission" date="2016-04" db="EMBL/GenBank/DDBJ databases">
        <authorList>
            <person name="Evans L.H."/>
            <person name="Alamgir A."/>
            <person name="Owens N."/>
            <person name="Weber N.D."/>
            <person name="Virtaneva K."/>
            <person name="Barbian K."/>
            <person name="Babar A."/>
            <person name="Rosenke K."/>
        </authorList>
    </citation>
    <scope>NUCLEOTIDE SEQUENCE [LARGE SCALE GENOMIC DNA]</scope>
    <source>
        <strain evidence="8">CBS 101.48</strain>
    </source>
</reference>
<dbReference type="EMBL" id="LT554468">
    <property type="protein sequence ID" value="SAM05670.1"/>
    <property type="molecule type" value="Genomic_DNA"/>
</dbReference>
<dbReference type="STRING" id="4829.A0A168QWD5"/>
<organism evidence="8">
    <name type="scientific">Absidia glauca</name>
    <name type="common">Pin mould</name>
    <dbReference type="NCBI Taxonomy" id="4829"/>
    <lineage>
        <taxon>Eukaryota</taxon>
        <taxon>Fungi</taxon>
        <taxon>Fungi incertae sedis</taxon>
        <taxon>Mucoromycota</taxon>
        <taxon>Mucoromycotina</taxon>
        <taxon>Mucoromycetes</taxon>
        <taxon>Mucorales</taxon>
        <taxon>Cunninghamellaceae</taxon>
        <taxon>Absidia</taxon>
    </lineage>
</organism>
<feature type="compositionally biased region" description="Basic and acidic residues" evidence="7">
    <location>
        <begin position="293"/>
        <end position="310"/>
    </location>
</feature>
<evidence type="ECO:0000313" key="8">
    <source>
        <dbReference type="EMBL" id="SAM05670.1"/>
    </source>
</evidence>
<feature type="compositionally biased region" description="Polar residues" evidence="7">
    <location>
        <begin position="1"/>
        <end position="23"/>
    </location>
</feature>
<feature type="compositionally biased region" description="Low complexity" evidence="7">
    <location>
        <begin position="784"/>
        <end position="797"/>
    </location>
</feature>
<protein>
    <recommendedName>
        <fullName evidence="4">Stress response protein NST1</fullName>
    </recommendedName>
    <alternativeName>
        <fullName evidence="3">Stress response protein nst1</fullName>
    </alternativeName>
</protein>
<proteinExistence type="inferred from homology"/>
<evidence type="ECO:0000313" key="9">
    <source>
        <dbReference type="Proteomes" id="UP000078561"/>
    </source>
</evidence>
<feature type="region of interest" description="Disordered" evidence="7">
    <location>
        <begin position="450"/>
        <end position="498"/>
    </location>
</feature>
<dbReference type="Proteomes" id="UP000078561">
    <property type="component" value="Unassembled WGS sequence"/>
</dbReference>
<feature type="region of interest" description="Disordered" evidence="7">
    <location>
        <begin position="291"/>
        <end position="346"/>
    </location>
</feature>
<feature type="region of interest" description="Disordered" evidence="7">
    <location>
        <begin position="181"/>
        <end position="253"/>
    </location>
</feature>
<feature type="region of interest" description="Disordered" evidence="7">
    <location>
        <begin position="844"/>
        <end position="864"/>
    </location>
</feature>
<feature type="compositionally biased region" description="Acidic residues" evidence="7">
    <location>
        <begin position="323"/>
        <end position="337"/>
    </location>
</feature>
<feature type="region of interest" description="Disordered" evidence="7">
    <location>
        <begin position="778"/>
        <end position="799"/>
    </location>
</feature>
<feature type="region of interest" description="Disordered" evidence="7">
    <location>
        <begin position="517"/>
        <end position="578"/>
    </location>
</feature>
<accession>A0A168QWD5</accession>
<gene>
    <name evidence="8" type="primary">ABSGL_11545.1 scaffold 12295</name>
</gene>
<evidence type="ECO:0000256" key="7">
    <source>
        <dbReference type="SAM" id="MobiDB-lite"/>
    </source>
</evidence>
<dbReference type="OrthoDB" id="21629at2759"/>
<keyword evidence="6" id="KW-0175">Coiled coil</keyword>
<feature type="region of interest" description="Disordered" evidence="7">
    <location>
        <begin position="1"/>
        <end position="29"/>
    </location>
</feature>
<dbReference type="InParanoid" id="A0A168QWD5"/>
<feature type="compositionally biased region" description="Basic residues" evidence="7">
    <location>
        <begin position="467"/>
        <end position="483"/>
    </location>
</feature>
<feature type="compositionally biased region" description="Basic and acidic residues" evidence="7">
    <location>
        <begin position="450"/>
        <end position="466"/>
    </location>
</feature>
<evidence type="ECO:0000256" key="4">
    <source>
        <dbReference type="ARBA" id="ARBA00020733"/>
    </source>
</evidence>
<dbReference type="InterPro" id="IPR025279">
    <property type="entry name" value="NST1"/>
</dbReference>
<feature type="compositionally biased region" description="Polar residues" evidence="7">
    <location>
        <begin position="517"/>
        <end position="534"/>
    </location>
</feature>
<keyword evidence="9" id="KW-1185">Reference proteome</keyword>
<comment type="subcellular location">
    <subcellularLocation>
        <location evidence="1">Cytoplasm</location>
    </subcellularLocation>
</comment>
<feature type="compositionally biased region" description="Polar residues" evidence="7">
    <location>
        <begin position="596"/>
        <end position="607"/>
    </location>
</feature>
<name>A0A168QWD5_ABSGL</name>
<evidence type="ECO:0000256" key="3">
    <source>
        <dbReference type="ARBA" id="ARBA00015112"/>
    </source>
</evidence>
<dbReference type="GO" id="GO:0005737">
    <property type="term" value="C:cytoplasm"/>
    <property type="evidence" value="ECO:0007669"/>
    <property type="project" value="UniProtKB-SubCell"/>
</dbReference>
<keyword evidence="5" id="KW-0963">Cytoplasm</keyword>
<feature type="region of interest" description="Disordered" evidence="7">
    <location>
        <begin position="62"/>
        <end position="105"/>
    </location>
</feature>
<evidence type="ECO:0000256" key="6">
    <source>
        <dbReference type="ARBA" id="ARBA00023054"/>
    </source>
</evidence>
<sequence>MAKNTTGAIDQSNTSHHQYSTNHMAAEHRPTNDDIPDSGQLHALTVIATHCLRPIQQEAATTNTSTEFATPSPHPVNNKGKRISKDRATASSTPANSDDIWTDNSKNEERQKVREFWQQQNHLNQRSLFTIEQKPVAQQKRHRHRQGGQCSNCSKKKLWLKKEIQAMYEEYCKKLQVTPDPLQPDSAPQCSSCPTDPTTSAHVTSSHGISRTLQNDQPESCSNPAQNPSTHSNSKTTAKAPLAGTGAVTDPSQMELGSSIEKALVITDDLIKTTGHKFLDLVDHLLKAPTKQDTTRNSKGKTDNDSEKNTTIEGILKAVCDREDTDAVNDDDDDDDGASSKSAGDQETQVNDDIILLFIAKMFEERVTSAYREKVAKQRQERFIQELDEEDRDRKKRQLQKQIEKAQKKEARRLLMQQKEDERLAEENQQKAYEEAKRLERARKDEIGRLKQDAERKRKQEECKRKDDKRRRFRSKARKKGKCHQQEQQRHPPLQQQQQLIQYQPKKLRNSYVNQVEDQHSNSPMMDLNKSTITADDDGRSPPYIPSHAGTTPNGSSFDKDYSPSLLMDPLPSSPEQVFRLDSGTLYPFDPHATDSDTLSDASVSSTRPRKPSVSVIGIIGDSLHACKRQSIPPTSLPALFGTTDQHYVDMLISPPGMCSLDFLLERLEPPDYHSTQRLETQHLGPDLRPSATMVTGLKISQLCGCFTNWASGKYEKKKNSIIVGELMSSFVLGCTGWDASDAVTNEISANLFDDRQVTPDRQKQIMGRVDKVYPKAGAIDQKSMVQSTSPSSSRSSCTLTHLHQMLSDTNNDEAVNIRELQHSLNSSGLQHGLQCTYSHDHQDHLVSHTDSPRLPPKEEPQEQVTAQAAPVYYLPTFIGMVPSSLPAQGPRPFLNTGASVRFFSLPGPYLQYIHMPSSPFHTHLYDCL</sequence>
<dbReference type="CDD" id="cd06503">
    <property type="entry name" value="ATP-synt_Fo_b"/>
    <property type="match status" value="1"/>
</dbReference>
<dbReference type="AlphaFoldDB" id="A0A168QWD5"/>
<feature type="compositionally biased region" description="Low complexity" evidence="7">
    <location>
        <begin position="563"/>
        <end position="575"/>
    </location>
</feature>
<comment type="similarity">
    <text evidence="2">Belongs to the NST1 family.</text>
</comment>